<evidence type="ECO:0000256" key="1">
    <source>
        <dbReference type="SAM" id="Phobius"/>
    </source>
</evidence>
<keyword evidence="1" id="KW-0472">Membrane</keyword>
<dbReference type="WBParaSite" id="PSAMB.scaffold1500size30649.g13565.t1">
    <property type="protein sequence ID" value="PSAMB.scaffold1500size30649.g13565.t1"/>
    <property type="gene ID" value="PSAMB.scaffold1500size30649.g13565"/>
</dbReference>
<keyword evidence="2" id="KW-1185">Reference proteome</keyword>
<evidence type="ECO:0000313" key="2">
    <source>
        <dbReference type="Proteomes" id="UP000887566"/>
    </source>
</evidence>
<protein>
    <submittedName>
        <fullName evidence="3">Uncharacterized protein</fullName>
    </submittedName>
</protein>
<dbReference type="AlphaFoldDB" id="A0A914V4A9"/>
<proteinExistence type="predicted"/>
<accession>A0A914V4A9</accession>
<feature type="transmembrane region" description="Helical" evidence="1">
    <location>
        <begin position="50"/>
        <end position="70"/>
    </location>
</feature>
<reference evidence="3" key="1">
    <citation type="submission" date="2022-11" db="UniProtKB">
        <authorList>
            <consortium name="WormBaseParasite"/>
        </authorList>
    </citation>
    <scope>IDENTIFICATION</scope>
</reference>
<organism evidence="2 3">
    <name type="scientific">Plectus sambesii</name>
    <dbReference type="NCBI Taxonomy" id="2011161"/>
    <lineage>
        <taxon>Eukaryota</taxon>
        <taxon>Metazoa</taxon>
        <taxon>Ecdysozoa</taxon>
        <taxon>Nematoda</taxon>
        <taxon>Chromadorea</taxon>
        <taxon>Plectida</taxon>
        <taxon>Plectina</taxon>
        <taxon>Plectoidea</taxon>
        <taxon>Plectidae</taxon>
        <taxon>Plectus</taxon>
    </lineage>
</organism>
<dbReference type="Proteomes" id="UP000887566">
    <property type="component" value="Unplaced"/>
</dbReference>
<name>A0A914V4A9_9BILA</name>
<keyword evidence="1" id="KW-1133">Transmembrane helix</keyword>
<evidence type="ECO:0000313" key="3">
    <source>
        <dbReference type="WBParaSite" id="PSAMB.scaffold1500size30649.g13565.t1"/>
    </source>
</evidence>
<keyword evidence="1" id="KW-0812">Transmembrane</keyword>
<sequence length="155" mass="18118">MPNCSWNATDLGNYTKRLVADLEVEDLIALLSKHFLSGKRNETGRTDQEAVLYVTVVLVVYALIIMLMFASDLHLQTGRDGNISEFYDHFITNRDHWRYVTAVKEQKQRYTVQEHLQRIERQRMSLPDIRPHPVSTRRHTLNNLNENALSPIREV</sequence>